<evidence type="ECO:0000256" key="5">
    <source>
        <dbReference type="ARBA" id="ARBA00022679"/>
    </source>
</evidence>
<feature type="binding site" evidence="12">
    <location>
        <position position="93"/>
    </location>
    <ligand>
        <name>UDP-N-acetyl-alpha-D-glucosamine</name>
        <dbReference type="ChEBI" id="CHEBI:57705"/>
    </ligand>
</feature>
<evidence type="ECO:0000256" key="10">
    <source>
        <dbReference type="ARBA" id="ARBA00038367"/>
    </source>
</evidence>
<comment type="caution">
    <text evidence="12">Lacks conserved residue(s) required for the propagation of feature annotation.</text>
</comment>
<dbReference type="GO" id="GO:0051301">
    <property type="term" value="P:cell division"/>
    <property type="evidence" value="ECO:0007669"/>
    <property type="project" value="UniProtKB-KW"/>
</dbReference>
<sequence length="425" mass="46440">MEQFVIQGGKPLRGAIDVRGAKNAAFPILAATILTDEDCIVENLPLVEDVYRMLEILEGMGATVEWLEERTVKINTRAINPAKIKKDIVARFRGSVLLMGPLLARFGKVSLPRPGGDIIGARPIDTHLDAFSQLGVKILASNGKVVLEKPEQLTGDTVILNEFSVTATENVLLFAALYPGVITVKTADQDYPIQELIKALERMGAGISLSALHVIEVRGKQQLGGMKHRLMFDPIEAGTFIVMAAAAKGEVLVQNVETSFLELFLKKLKEFGVPMQIEAKQNGLANIKVLPWKKLKIDSIQTFIYPGIHTDLQSPLGVLATQAAGSTLLHDPLYPGRLKYLEELNKMGAEIYIADPHRAIINGPCRLFGTDLGTFDLRGGAAMIIAALIAKGKSTISNIYQVDRGYEKIEERLQKLGADIKRITV</sequence>
<dbReference type="InterPro" id="IPR013792">
    <property type="entry name" value="RNA3'P_cycl/enolpyr_Trfase_a/b"/>
</dbReference>
<dbReference type="GO" id="GO:0071555">
    <property type="term" value="P:cell wall organization"/>
    <property type="evidence" value="ECO:0007669"/>
    <property type="project" value="UniProtKB-KW"/>
</dbReference>
<comment type="caution">
    <text evidence="14">The sequence shown here is derived from an EMBL/GenBank/DDBJ whole genome shotgun (WGS) entry which is preliminary data.</text>
</comment>
<dbReference type="GO" id="GO:0008360">
    <property type="term" value="P:regulation of cell shape"/>
    <property type="evidence" value="ECO:0007669"/>
    <property type="project" value="UniProtKB-KW"/>
</dbReference>
<evidence type="ECO:0000256" key="11">
    <source>
        <dbReference type="ARBA" id="ARBA00047527"/>
    </source>
</evidence>
<evidence type="ECO:0000259" key="13">
    <source>
        <dbReference type="Pfam" id="PF00275"/>
    </source>
</evidence>
<accession>A0A1G2QV33</accession>
<dbReference type="EC" id="2.5.1.7" evidence="12"/>
<keyword evidence="3 12" id="KW-0963">Cytoplasm</keyword>
<evidence type="ECO:0000256" key="12">
    <source>
        <dbReference type="HAMAP-Rule" id="MF_00111"/>
    </source>
</evidence>
<keyword evidence="7 12" id="KW-0573">Peptidoglycan synthesis</keyword>
<protein>
    <recommendedName>
        <fullName evidence="12">UDP-N-acetylglucosamine 1-carboxyvinyltransferase</fullName>
        <ecNumber evidence="12">2.5.1.7</ecNumber>
    </recommendedName>
    <alternativeName>
        <fullName evidence="12">Enoylpyruvate transferase</fullName>
    </alternativeName>
    <alternativeName>
        <fullName evidence="12">UDP-N-acetylglucosamine enolpyruvyl transferase</fullName>
        <shortName evidence="12">EPT</shortName>
    </alternativeName>
</protein>
<evidence type="ECO:0000256" key="8">
    <source>
        <dbReference type="ARBA" id="ARBA00023306"/>
    </source>
</evidence>
<dbReference type="PANTHER" id="PTHR43783:SF1">
    <property type="entry name" value="UDP-N-ACETYLGLUCOSAMINE 1-CARBOXYVINYLTRANSFERASE"/>
    <property type="match status" value="1"/>
</dbReference>
<reference evidence="14 15" key="1">
    <citation type="journal article" date="2016" name="Nat. Commun.">
        <title>Thousands of microbial genomes shed light on interconnected biogeochemical processes in an aquifer system.</title>
        <authorList>
            <person name="Anantharaman K."/>
            <person name="Brown C.T."/>
            <person name="Hug L.A."/>
            <person name="Sharon I."/>
            <person name="Castelle C.J."/>
            <person name="Probst A.J."/>
            <person name="Thomas B.C."/>
            <person name="Singh A."/>
            <person name="Wilkins M.J."/>
            <person name="Karaoz U."/>
            <person name="Brodie E.L."/>
            <person name="Williams K.H."/>
            <person name="Hubbard S.S."/>
            <person name="Banfield J.F."/>
        </authorList>
    </citation>
    <scope>NUCLEOTIDE SEQUENCE [LARGE SCALE GENOMIC DNA]</scope>
</reference>
<dbReference type="PANTHER" id="PTHR43783">
    <property type="entry name" value="UDP-N-ACETYLGLUCOSAMINE 1-CARBOXYVINYLTRANSFERASE"/>
    <property type="match status" value="1"/>
</dbReference>
<dbReference type="InterPro" id="IPR036968">
    <property type="entry name" value="Enolpyruvate_Tfrase_sf"/>
</dbReference>
<dbReference type="Pfam" id="PF00275">
    <property type="entry name" value="EPSP_synthase"/>
    <property type="match status" value="1"/>
</dbReference>
<evidence type="ECO:0000256" key="7">
    <source>
        <dbReference type="ARBA" id="ARBA00022984"/>
    </source>
</evidence>
<dbReference type="Proteomes" id="UP000178170">
    <property type="component" value="Unassembled WGS sequence"/>
</dbReference>
<dbReference type="CDD" id="cd01555">
    <property type="entry name" value="UdpNAET"/>
    <property type="match status" value="1"/>
</dbReference>
<dbReference type="EMBL" id="MHTS01000024">
    <property type="protein sequence ID" value="OHA63882.1"/>
    <property type="molecule type" value="Genomic_DNA"/>
</dbReference>
<evidence type="ECO:0000313" key="15">
    <source>
        <dbReference type="Proteomes" id="UP000178170"/>
    </source>
</evidence>
<dbReference type="GO" id="GO:0005737">
    <property type="term" value="C:cytoplasm"/>
    <property type="evidence" value="ECO:0007669"/>
    <property type="project" value="UniProtKB-SubCell"/>
</dbReference>
<gene>
    <name evidence="12" type="primary">murA</name>
    <name evidence="14" type="ORF">A2843_01020</name>
</gene>
<keyword evidence="5 12" id="KW-0808">Transferase</keyword>
<dbReference type="NCBIfam" id="TIGR01072">
    <property type="entry name" value="murA"/>
    <property type="match status" value="1"/>
</dbReference>
<keyword evidence="8 12" id="KW-0131">Cell cycle</keyword>
<organism evidence="14 15">
    <name type="scientific">Candidatus Wildermuthbacteria bacterium RIFCSPHIGHO2_01_FULL_48_27b</name>
    <dbReference type="NCBI Taxonomy" id="1802447"/>
    <lineage>
        <taxon>Bacteria</taxon>
        <taxon>Candidatus Wildermuthiibacteriota</taxon>
    </lineage>
</organism>
<evidence type="ECO:0000256" key="6">
    <source>
        <dbReference type="ARBA" id="ARBA00022960"/>
    </source>
</evidence>
<dbReference type="InterPro" id="IPR001986">
    <property type="entry name" value="Enolpyruvate_Tfrase_dom"/>
</dbReference>
<feature type="active site" description="Proton donor" evidence="12">
    <location>
        <position position="117"/>
    </location>
</feature>
<evidence type="ECO:0000256" key="9">
    <source>
        <dbReference type="ARBA" id="ARBA00023316"/>
    </source>
</evidence>
<dbReference type="UniPathway" id="UPA00219"/>
<proteinExistence type="inferred from homology"/>
<comment type="catalytic activity">
    <reaction evidence="11 12">
        <text>phosphoenolpyruvate + UDP-N-acetyl-alpha-D-glucosamine = UDP-N-acetyl-3-O-(1-carboxyvinyl)-alpha-D-glucosamine + phosphate</text>
        <dbReference type="Rhea" id="RHEA:18681"/>
        <dbReference type="ChEBI" id="CHEBI:43474"/>
        <dbReference type="ChEBI" id="CHEBI:57705"/>
        <dbReference type="ChEBI" id="CHEBI:58702"/>
        <dbReference type="ChEBI" id="CHEBI:68483"/>
        <dbReference type="EC" id="2.5.1.7"/>
    </reaction>
</comment>
<dbReference type="NCBIfam" id="NF006873">
    <property type="entry name" value="PRK09369.1"/>
    <property type="match status" value="1"/>
</dbReference>
<evidence type="ECO:0000256" key="3">
    <source>
        <dbReference type="ARBA" id="ARBA00022490"/>
    </source>
</evidence>
<comment type="similarity">
    <text evidence="10 12">Belongs to the EPSP synthase family. MurA subfamily.</text>
</comment>
<evidence type="ECO:0000256" key="2">
    <source>
        <dbReference type="ARBA" id="ARBA00004752"/>
    </source>
</evidence>
<dbReference type="Gene3D" id="3.65.10.10">
    <property type="entry name" value="Enolpyruvate transferase domain"/>
    <property type="match status" value="2"/>
</dbReference>
<evidence type="ECO:0000313" key="14">
    <source>
        <dbReference type="EMBL" id="OHA63882.1"/>
    </source>
</evidence>
<keyword evidence="6 12" id="KW-0133">Cell shape</keyword>
<dbReference type="SUPFAM" id="SSF55205">
    <property type="entry name" value="EPT/RTPC-like"/>
    <property type="match status" value="1"/>
</dbReference>
<dbReference type="GO" id="GO:0009252">
    <property type="term" value="P:peptidoglycan biosynthetic process"/>
    <property type="evidence" value="ECO:0007669"/>
    <property type="project" value="UniProtKB-UniRule"/>
</dbReference>
<dbReference type="GO" id="GO:0008760">
    <property type="term" value="F:UDP-N-acetylglucosamine 1-carboxyvinyltransferase activity"/>
    <property type="evidence" value="ECO:0007669"/>
    <property type="project" value="UniProtKB-UniRule"/>
</dbReference>
<dbReference type="HAMAP" id="MF_00111">
    <property type="entry name" value="MurA"/>
    <property type="match status" value="1"/>
</dbReference>
<keyword evidence="9 12" id="KW-0961">Cell wall biogenesis/degradation</keyword>
<evidence type="ECO:0000256" key="4">
    <source>
        <dbReference type="ARBA" id="ARBA00022618"/>
    </source>
</evidence>
<evidence type="ECO:0000256" key="1">
    <source>
        <dbReference type="ARBA" id="ARBA00004496"/>
    </source>
</evidence>
<comment type="subcellular location">
    <subcellularLocation>
        <location evidence="1 12">Cytoplasm</location>
    </subcellularLocation>
</comment>
<feature type="binding site" evidence="12">
    <location>
        <position position="333"/>
    </location>
    <ligand>
        <name>UDP-N-acetyl-alpha-D-glucosamine</name>
        <dbReference type="ChEBI" id="CHEBI:57705"/>
    </ligand>
</feature>
<keyword evidence="4 12" id="KW-0132">Cell division</keyword>
<name>A0A1G2QV33_9BACT</name>
<dbReference type="GO" id="GO:0019277">
    <property type="term" value="P:UDP-N-acetylgalactosamine biosynthetic process"/>
    <property type="evidence" value="ECO:0007669"/>
    <property type="project" value="InterPro"/>
</dbReference>
<dbReference type="InterPro" id="IPR050068">
    <property type="entry name" value="MurA_subfamily"/>
</dbReference>
<feature type="binding site" evidence="12">
    <location>
        <position position="311"/>
    </location>
    <ligand>
        <name>UDP-N-acetyl-alpha-D-glucosamine</name>
        <dbReference type="ChEBI" id="CHEBI:57705"/>
    </ligand>
</feature>
<feature type="domain" description="Enolpyruvate transferase" evidence="13">
    <location>
        <begin position="6"/>
        <end position="413"/>
    </location>
</feature>
<comment type="pathway">
    <text evidence="2 12">Cell wall biogenesis; peptidoglycan biosynthesis.</text>
</comment>
<feature type="binding site" evidence="12">
    <location>
        <begin position="22"/>
        <end position="23"/>
    </location>
    <ligand>
        <name>phosphoenolpyruvate</name>
        <dbReference type="ChEBI" id="CHEBI:58702"/>
    </ligand>
</feature>
<dbReference type="InterPro" id="IPR005750">
    <property type="entry name" value="UDP_GlcNAc_COvinyl_MurA"/>
</dbReference>
<dbReference type="AlphaFoldDB" id="A0A1G2QV33"/>
<comment type="function">
    <text evidence="12">Cell wall formation. Adds enolpyruvyl to UDP-N-acetylglucosamine.</text>
</comment>